<proteinExistence type="inferred from homology"/>
<dbReference type="OrthoDB" id="526647at2759"/>
<reference evidence="5" key="1">
    <citation type="journal article" date="2016" name="Nat. Commun.">
        <title>The Gonium pectorale genome demonstrates co-option of cell cycle regulation during the evolution of multicellularity.</title>
        <authorList>
            <person name="Hanschen E.R."/>
            <person name="Marriage T.N."/>
            <person name="Ferris P.J."/>
            <person name="Hamaji T."/>
            <person name="Toyoda A."/>
            <person name="Fujiyama A."/>
            <person name="Neme R."/>
            <person name="Noguchi H."/>
            <person name="Minakuchi Y."/>
            <person name="Suzuki M."/>
            <person name="Kawai-Toyooka H."/>
            <person name="Smith D.R."/>
            <person name="Sparks H."/>
            <person name="Anderson J."/>
            <person name="Bakaric R."/>
            <person name="Luria V."/>
            <person name="Karger A."/>
            <person name="Kirschner M.W."/>
            <person name="Durand P.M."/>
            <person name="Michod R.E."/>
            <person name="Nozaki H."/>
            <person name="Olson B.J."/>
        </authorList>
    </citation>
    <scope>NUCLEOTIDE SEQUENCE [LARGE SCALE GENOMIC DNA]</scope>
    <source>
        <strain evidence="5">NIES-2863</strain>
    </source>
</reference>
<dbReference type="EMBL" id="LSYV01000033">
    <property type="protein sequence ID" value="KXZ47872.1"/>
    <property type="molecule type" value="Genomic_DNA"/>
</dbReference>
<dbReference type="GO" id="GO:0008237">
    <property type="term" value="F:metallopeptidase activity"/>
    <property type="evidence" value="ECO:0007669"/>
    <property type="project" value="InterPro"/>
</dbReference>
<evidence type="ECO:0000256" key="1">
    <source>
        <dbReference type="ARBA" id="ARBA00008721"/>
    </source>
</evidence>
<dbReference type="SUPFAM" id="SSF55486">
    <property type="entry name" value="Metalloproteases ('zincins'), catalytic domain"/>
    <property type="match status" value="1"/>
</dbReference>
<feature type="compositionally biased region" description="Pro residues" evidence="2">
    <location>
        <begin position="781"/>
        <end position="799"/>
    </location>
</feature>
<feature type="transmembrane region" description="Helical" evidence="3">
    <location>
        <begin position="23"/>
        <end position="48"/>
    </location>
</feature>
<dbReference type="STRING" id="33097.A0A150GDF6"/>
<comment type="similarity">
    <text evidence="1">Belongs to the peptidase M43B family.</text>
</comment>
<dbReference type="Gene3D" id="3.40.390.10">
    <property type="entry name" value="Collagenase (Catalytic Domain)"/>
    <property type="match status" value="1"/>
</dbReference>
<keyword evidence="3" id="KW-1133">Transmembrane helix</keyword>
<evidence type="ECO:0000256" key="2">
    <source>
        <dbReference type="SAM" id="MobiDB-lite"/>
    </source>
</evidence>
<keyword evidence="3" id="KW-0812">Transmembrane</keyword>
<evidence type="ECO:0000313" key="4">
    <source>
        <dbReference type="EMBL" id="KXZ47872.1"/>
    </source>
</evidence>
<evidence type="ECO:0000313" key="5">
    <source>
        <dbReference type="Proteomes" id="UP000075714"/>
    </source>
</evidence>
<keyword evidence="3" id="KW-0472">Membrane</keyword>
<dbReference type="Proteomes" id="UP000075714">
    <property type="component" value="Unassembled WGS sequence"/>
</dbReference>
<evidence type="ECO:0008006" key="6">
    <source>
        <dbReference type="Google" id="ProtNLM"/>
    </source>
</evidence>
<evidence type="ECO:0000256" key="3">
    <source>
        <dbReference type="SAM" id="Phobius"/>
    </source>
</evidence>
<dbReference type="AlphaFoldDB" id="A0A150GDF6"/>
<dbReference type="PANTHER" id="PTHR47466">
    <property type="match status" value="1"/>
</dbReference>
<gene>
    <name evidence="4" type="ORF">GPECTOR_32g485</name>
</gene>
<sequence>MDFDGLDGIEAPEGAVGHWRPPYTLLATIGIVIAIVFFGGGFGVGWAAKPTKEAGFIVVGTQGENIARSPNVNIIRPFQPIQYNQNIPNDAVQTFDDQNAVLIPAFHVLTLVVSTLGGTNYTYSPNVLRLYVQSKYQNSQDTLAKIYNVAQRLQISPDFFNDIYAISTGLVDVFGYVRANQAKVVAGRRLLAASSDQPLAVDLAKAFIRSGLQAPELQGALGNLEPLWPQLDDLVDLVYDIFDAVRGIAAQVDDIVASQEAYHSTLEPLQGSVQPSTVEVSADLSVKVLANPYSASLIVSIVEDEEAEGAPATGAAQEPTGEQRRMLQQLTNPLPAGFIPALPAALPSVLIPTVWHIVMYSNDDGTYGPPGIEQACDMVQRMVAIANSRLAPTKFQLFIKECRNKPSYQYLVKPSRVDWLDCTATCWIYENCGDMIEPSAQDYPRTVNIYVAGDAPPSDCSGYGWAPGATDDPMYGHIGFPWATVSTSNQNSRGAYEGGAFALVHEMLHHLGLQHTYSGVNCSDADATADVPDTPITFQSVWRQPWSWRASLACSAYWNKTLSGNWDEANRQASVRVGIPSGDVNPAFDSCPNNTGSDEIANYLTYSYDVCYLALGHLTSGQITAIHQISADSNPELYAWGQYYARFPPPGAFPSPPPPASSPPPPAVSSPPRSPPPSPPPPSPPPPSPSPQPPPAAVPSPSPSPSASPAGPSCASRTQRACTCKASWNYLGPTYRDCVVVPGMESRGFFCEVDRTSGNCANARNGWWDYCTPCVSSGSTPSPPPPSPRPPSPQPPSGNAPPNCGPGAPTKTAGLTCATGLWKVTGSNITYSGCANPNRDVRGVWCALAKGQATVAGAGWDYCLDACNALAPSPSPNPNTAPGNAITYPYDKQCQRGVTGLPSTCSCADNYNIAFPDFKTSYSSQRGCTAFKETNGTGMCIVTCTNNRKANRQPYPCDCASA</sequence>
<comment type="caution">
    <text evidence="4">The sequence shown here is derived from an EMBL/GenBank/DDBJ whole genome shotgun (WGS) entry which is preliminary data.</text>
</comment>
<feature type="region of interest" description="Disordered" evidence="2">
    <location>
        <begin position="779"/>
        <end position="805"/>
    </location>
</feature>
<name>A0A150GDF6_GONPE</name>
<dbReference type="PANTHER" id="PTHR47466:SF1">
    <property type="entry name" value="METALLOPROTEASE MEP1 (AFU_ORTHOLOGUE AFUA_1G07730)-RELATED"/>
    <property type="match status" value="1"/>
</dbReference>
<protein>
    <recommendedName>
        <fullName evidence="6">Peptidase M43 pregnancy-associated plasma-A domain-containing protein</fullName>
    </recommendedName>
</protein>
<keyword evidence="5" id="KW-1185">Reference proteome</keyword>
<dbReference type="InterPro" id="IPR024079">
    <property type="entry name" value="MetalloPept_cat_dom_sf"/>
</dbReference>
<accession>A0A150GDF6</accession>
<feature type="compositionally biased region" description="Pro residues" evidence="2">
    <location>
        <begin position="651"/>
        <end position="706"/>
    </location>
</feature>
<feature type="region of interest" description="Disordered" evidence="2">
    <location>
        <begin position="651"/>
        <end position="712"/>
    </location>
</feature>
<organism evidence="4 5">
    <name type="scientific">Gonium pectorale</name>
    <name type="common">Green alga</name>
    <dbReference type="NCBI Taxonomy" id="33097"/>
    <lineage>
        <taxon>Eukaryota</taxon>
        <taxon>Viridiplantae</taxon>
        <taxon>Chlorophyta</taxon>
        <taxon>core chlorophytes</taxon>
        <taxon>Chlorophyceae</taxon>
        <taxon>CS clade</taxon>
        <taxon>Chlamydomonadales</taxon>
        <taxon>Volvocaceae</taxon>
        <taxon>Gonium</taxon>
    </lineage>
</organism>